<gene>
    <name evidence="2" type="ORF">PXEA_LOCUS10775</name>
</gene>
<organism evidence="2 3">
    <name type="scientific">Protopolystoma xenopodis</name>
    <dbReference type="NCBI Taxonomy" id="117903"/>
    <lineage>
        <taxon>Eukaryota</taxon>
        <taxon>Metazoa</taxon>
        <taxon>Spiralia</taxon>
        <taxon>Lophotrochozoa</taxon>
        <taxon>Platyhelminthes</taxon>
        <taxon>Monogenea</taxon>
        <taxon>Polyopisthocotylea</taxon>
        <taxon>Polystomatidea</taxon>
        <taxon>Polystomatidae</taxon>
        <taxon>Protopolystoma</taxon>
    </lineage>
</organism>
<sequence>MSVCCWSGPATMAWPAGCGRGGGPTHLVLDMTHCISPLARCLNRSLVSLSRREAQTLTYTGIHALTLTLGPRGNSTVPIEQRFSPSLGQLAQPQGTLKEGQSDQV</sequence>
<dbReference type="Proteomes" id="UP000784294">
    <property type="component" value="Unassembled WGS sequence"/>
</dbReference>
<reference evidence="2" key="1">
    <citation type="submission" date="2018-11" db="EMBL/GenBank/DDBJ databases">
        <authorList>
            <consortium name="Pathogen Informatics"/>
        </authorList>
    </citation>
    <scope>NUCLEOTIDE SEQUENCE</scope>
</reference>
<keyword evidence="3" id="KW-1185">Reference proteome</keyword>
<name>A0A448WQ50_9PLAT</name>
<protein>
    <submittedName>
        <fullName evidence="2">Uncharacterized protein</fullName>
    </submittedName>
</protein>
<dbReference type="EMBL" id="CAAALY010032175">
    <property type="protein sequence ID" value="VEL17335.1"/>
    <property type="molecule type" value="Genomic_DNA"/>
</dbReference>
<proteinExistence type="predicted"/>
<evidence type="ECO:0000313" key="2">
    <source>
        <dbReference type="EMBL" id="VEL17335.1"/>
    </source>
</evidence>
<feature type="compositionally biased region" description="Polar residues" evidence="1">
    <location>
        <begin position="85"/>
        <end position="95"/>
    </location>
</feature>
<evidence type="ECO:0000313" key="3">
    <source>
        <dbReference type="Proteomes" id="UP000784294"/>
    </source>
</evidence>
<evidence type="ECO:0000256" key="1">
    <source>
        <dbReference type="SAM" id="MobiDB-lite"/>
    </source>
</evidence>
<comment type="caution">
    <text evidence="2">The sequence shown here is derived from an EMBL/GenBank/DDBJ whole genome shotgun (WGS) entry which is preliminary data.</text>
</comment>
<feature type="region of interest" description="Disordered" evidence="1">
    <location>
        <begin position="85"/>
        <end position="105"/>
    </location>
</feature>
<accession>A0A448WQ50</accession>
<dbReference type="AlphaFoldDB" id="A0A448WQ50"/>